<comment type="subcellular location">
    <subcellularLocation>
        <location evidence="6">Cytoplasm</location>
    </subcellularLocation>
</comment>
<dbReference type="SUPFAM" id="SSF111331">
    <property type="entry name" value="NAD kinase/diacylglycerol kinase-like"/>
    <property type="match status" value="1"/>
</dbReference>
<dbReference type="PANTHER" id="PTHR20275">
    <property type="entry name" value="NAD KINASE"/>
    <property type="match status" value="1"/>
</dbReference>
<evidence type="ECO:0000256" key="5">
    <source>
        <dbReference type="ARBA" id="ARBA00047925"/>
    </source>
</evidence>
<feature type="binding site" evidence="6">
    <location>
        <position position="74"/>
    </location>
    <ligand>
        <name>NAD(+)</name>
        <dbReference type="ChEBI" id="CHEBI:57540"/>
    </ligand>
</feature>
<feature type="binding site" evidence="6">
    <location>
        <begin position="184"/>
        <end position="189"/>
    </location>
    <ligand>
        <name>NAD(+)</name>
        <dbReference type="ChEBI" id="CHEBI:57540"/>
    </ligand>
</feature>
<sequence length="291" mass="32162">MFGRIGIIVNQERKDALKDARLVLEWLESKKIQVFLSPWLGERIDRADLIVEREKMGRSAQLVVSLGGDGTLLRAARDFASYHTPLLGINLGGLGFLTEIPISRYKEGLARILDGEYKQEKRLMIKIAVHRARKKVGSFVALNDVVVSKAGMARIINLKTFVSNEFITTYSADGLVISTPTGSTAYSLSSGGPVVHPNLGVMILSPICAHTLAVRPLIVSRTERIKVVLGCGSEKVLLTMDGQVDFDLEDGDVIRAEEASYQAILIRMREKFFFKTLRTKLGWTGISGKSR</sequence>
<keyword evidence="6" id="KW-0067">ATP-binding</keyword>
<dbReference type="InterPro" id="IPR002504">
    <property type="entry name" value="NADK"/>
</dbReference>
<dbReference type="GO" id="GO:0051287">
    <property type="term" value="F:NAD binding"/>
    <property type="evidence" value="ECO:0007669"/>
    <property type="project" value="UniProtKB-ARBA"/>
</dbReference>
<dbReference type="HAMAP" id="MF_00361">
    <property type="entry name" value="NAD_kinase"/>
    <property type="match status" value="1"/>
</dbReference>
<accession>A0A523QLZ5</accession>
<reference evidence="7 8" key="1">
    <citation type="submission" date="2019-03" db="EMBL/GenBank/DDBJ databases">
        <title>Metabolic potential of uncultured bacteria and archaea associated with petroleum seepage in deep-sea sediments.</title>
        <authorList>
            <person name="Dong X."/>
            <person name="Hubert C."/>
        </authorList>
    </citation>
    <scope>NUCLEOTIDE SEQUENCE [LARGE SCALE GENOMIC DNA]</scope>
    <source>
        <strain evidence="7">E44_bin92</strain>
    </source>
</reference>
<dbReference type="GO" id="GO:0003951">
    <property type="term" value="F:NAD+ kinase activity"/>
    <property type="evidence" value="ECO:0007669"/>
    <property type="project" value="UniProtKB-UniRule"/>
</dbReference>
<comment type="caution">
    <text evidence="6">Lacks conserved residue(s) required for the propagation of feature annotation.</text>
</comment>
<dbReference type="GO" id="GO:0019674">
    <property type="term" value="P:NAD+ metabolic process"/>
    <property type="evidence" value="ECO:0007669"/>
    <property type="project" value="InterPro"/>
</dbReference>
<dbReference type="AlphaFoldDB" id="A0A523QLZ5"/>
<feature type="binding site" evidence="6">
    <location>
        <begin position="69"/>
        <end position="70"/>
    </location>
    <ligand>
        <name>NAD(+)</name>
        <dbReference type="ChEBI" id="CHEBI:57540"/>
    </ligand>
</feature>
<dbReference type="InterPro" id="IPR017437">
    <property type="entry name" value="ATP-NAD_kinase_PpnK-typ_C"/>
</dbReference>
<feature type="binding site" evidence="6">
    <location>
        <position position="154"/>
    </location>
    <ligand>
        <name>NAD(+)</name>
        <dbReference type="ChEBI" id="CHEBI:57540"/>
    </ligand>
</feature>
<feature type="binding site" evidence="6">
    <location>
        <position position="243"/>
    </location>
    <ligand>
        <name>NAD(+)</name>
        <dbReference type="ChEBI" id="CHEBI:57540"/>
    </ligand>
</feature>
<dbReference type="InterPro" id="IPR017438">
    <property type="entry name" value="ATP-NAD_kinase_N"/>
</dbReference>
<comment type="function">
    <text evidence="6">Involved in the regulation of the intracellular balance of NAD and NADP, and is a key enzyme in the biosynthesis of NADP. Catalyzes specifically the phosphorylation on 2'-hydroxyl of the adenosine moiety of NAD to yield NADP.</text>
</comment>
<dbReference type="GO" id="GO:0005737">
    <property type="term" value="C:cytoplasm"/>
    <property type="evidence" value="ECO:0007669"/>
    <property type="project" value="UniProtKB-SubCell"/>
</dbReference>
<dbReference type="Gene3D" id="3.40.50.10330">
    <property type="entry name" value="Probable inorganic polyphosphate/atp-NAD kinase, domain 1"/>
    <property type="match status" value="1"/>
</dbReference>
<protein>
    <recommendedName>
        <fullName evidence="6">NAD kinase</fullName>
        <ecNumber evidence="6">2.7.1.23</ecNumber>
    </recommendedName>
    <alternativeName>
        <fullName evidence="6">ATP-dependent NAD kinase</fullName>
    </alternativeName>
</protein>
<dbReference type="Gene3D" id="2.60.200.30">
    <property type="entry name" value="Probable inorganic polyphosphate/atp-NAD kinase, domain 2"/>
    <property type="match status" value="1"/>
</dbReference>
<dbReference type="Pfam" id="PF20143">
    <property type="entry name" value="NAD_kinase_C"/>
    <property type="match status" value="1"/>
</dbReference>
<feature type="binding site" evidence="6">
    <location>
        <begin position="143"/>
        <end position="144"/>
    </location>
    <ligand>
        <name>NAD(+)</name>
        <dbReference type="ChEBI" id="CHEBI:57540"/>
    </ligand>
</feature>
<feature type="active site" description="Proton acceptor" evidence="6">
    <location>
        <position position="69"/>
    </location>
</feature>
<keyword evidence="1 6" id="KW-0808">Transferase</keyword>
<gene>
    <name evidence="6" type="primary">nadK</name>
    <name evidence="7" type="ORF">E3J95_01060</name>
</gene>
<comment type="catalytic activity">
    <reaction evidence="5 6">
        <text>NAD(+) + ATP = ADP + NADP(+) + H(+)</text>
        <dbReference type="Rhea" id="RHEA:18629"/>
        <dbReference type="ChEBI" id="CHEBI:15378"/>
        <dbReference type="ChEBI" id="CHEBI:30616"/>
        <dbReference type="ChEBI" id="CHEBI:57540"/>
        <dbReference type="ChEBI" id="CHEBI:58349"/>
        <dbReference type="ChEBI" id="CHEBI:456216"/>
        <dbReference type="EC" id="2.7.1.23"/>
    </reaction>
</comment>
<comment type="caution">
    <text evidence="7">The sequence shown here is derived from an EMBL/GenBank/DDBJ whole genome shotgun (WGS) entry which is preliminary data.</text>
</comment>
<organism evidence="7 8">
    <name type="scientific">Aerophobetes bacterium</name>
    <dbReference type="NCBI Taxonomy" id="2030807"/>
    <lineage>
        <taxon>Bacteria</taxon>
        <taxon>Candidatus Aerophobota</taxon>
    </lineage>
</organism>
<name>A0A523QLZ5_UNCAE</name>
<comment type="similarity">
    <text evidence="6">Belongs to the NAD kinase family.</text>
</comment>
<dbReference type="GO" id="GO:0006741">
    <property type="term" value="P:NADP+ biosynthetic process"/>
    <property type="evidence" value="ECO:0007669"/>
    <property type="project" value="UniProtKB-UniRule"/>
</dbReference>
<dbReference type="PANTHER" id="PTHR20275:SF0">
    <property type="entry name" value="NAD KINASE"/>
    <property type="match status" value="1"/>
</dbReference>
<evidence type="ECO:0000256" key="4">
    <source>
        <dbReference type="ARBA" id="ARBA00023027"/>
    </source>
</evidence>
<dbReference type="InterPro" id="IPR016064">
    <property type="entry name" value="NAD/diacylglycerol_kinase_sf"/>
</dbReference>
<keyword evidence="6" id="KW-0547">Nucleotide-binding</keyword>
<dbReference type="Pfam" id="PF01513">
    <property type="entry name" value="NAD_kinase"/>
    <property type="match status" value="1"/>
</dbReference>
<feature type="binding site" evidence="6">
    <location>
        <position position="173"/>
    </location>
    <ligand>
        <name>NAD(+)</name>
        <dbReference type="ChEBI" id="CHEBI:57540"/>
    </ligand>
</feature>
<comment type="cofactor">
    <cofactor evidence="6">
        <name>a divalent metal cation</name>
        <dbReference type="ChEBI" id="CHEBI:60240"/>
    </cofactor>
</comment>
<evidence type="ECO:0000256" key="3">
    <source>
        <dbReference type="ARBA" id="ARBA00022857"/>
    </source>
</evidence>
<evidence type="ECO:0000313" key="7">
    <source>
        <dbReference type="EMBL" id="TES86810.1"/>
    </source>
</evidence>
<evidence type="ECO:0000256" key="6">
    <source>
        <dbReference type="HAMAP-Rule" id="MF_00361"/>
    </source>
</evidence>
<evidence type="ECO:0000256" key="1">
    <source>
        <dbReference type="ARBA" id="ARBA00022679"/>
    </source>
</evidence>
<evidence type="ECO:0000256" key="2">
    <source>
        <dbReference type="ARBA" id="ARBA00022777"/>
    </source>
</evidence>
<dbReference type="EMBL" id="SOKU01000043">
    <property type="protein sequence ID" value="TES86810.1"/>
    <property type="molecule type" value="Genomic_DNA"/>
</dbReference>
<keyword evidence="4 6" id="KW-0520">NAD</keyword>
<dbReference type="Proteomes" id="UP000320781">
    <property type="component" value="Unassembled WGS sequence"/>
</dbReference>
<keyword evidence="6" id="KW-0963">Cytoplasm</keyword>
<dbReference type="GO" id="GO:0046872">
    <property type="term" value="F:metal ion binding"/>
    <property type="evidence" value="ECO:0007669"/>
    <property type="project" value="UniProtKB-UniRule"/>
</dbReference>
<evidence type="ECO:0000313" key="8">
    <source>
        <dbReference type="Proteomes" id="UP000320781"/>
    </source>
</evidence>
<proteinExistence type="inferred from homology"/>
<dbReference type="GO" id="GO:0005524">
    <property type="term" value="F:ATP binding"/>
    <property type="evidence" value="ECO:0007669"/>
    <property type="project" value="UniProtKB-KW"/>
</dbReference>
<keyword evidence="3 6" id="KW-0521">NADP</keyword>
<keyword evidence="2 6" id="KW-0418">Kinase</keyword>
<dbReference type="EC" id="2.7.1.23" evidence="6"/>